<comment type="caution">
    <text evidence="2">The sequence shown here is derived from an EMBL/GenBank/DDBJ whole genome shotgun (WGS) entry which is preliminary data.</text>
</comment>
<feature type="compositionally biased region" description="Basic and acidic residues" evidence="1">
    <location>
        <begin position="286"/>
        <end position="300"/>
    </location>
</feature>
<feature type="compositionally biased region" description="Low complexity" evidence="1">
    <location>
        <begin position="93"/>
        <end position="114"/>
    </location>
</feature>
<sequence>MPQNKGLGGKYPSTFCEWVVGQSIESALGIPPQKPHKHRGIVKVEVTTDDETEEDSLRITYPRSGRSASSPKTTQSVVKRVRFENAPKKSAMKKVTAASSESESEASESATSSKSGKETTEADSSDASSKKSSKGKKSKKDATSSDGEADSEPHPTCTCARCARGRGKSKKCAKADKASDSEASASEADSTPKAKNQDSGKSKKKGGKKGNEKTEESEADDEASGSAKASEDESEAKSTKKGAEKSKQESNKQKGKDKQQNKGDANQKGGNKQGKAGNNETAAPQKEPDNTPEKAADSTKKKSKHRSGNKNGDYPEAFLAPHPRRPNLIEPIRAEVVQTERVVESPEDPPPNAYYDPEHGVLRVYHGPVYGSSQGHALYPRRDASGRPLPVGMPHPTQNPYYYGFNQAPPQQGQEHVPITQGMPVTSYNAMCPPPAFAPGFPGGFPQGGPPGMWQDPNVNPNPNVNLNPIPNPNGNKGAFSMSGANGGSPFSKHKDKDGANNVAPGSVKDLQHNPYYKPRVISQFSTYGSRVPSNASHRSGANNAPGSNPANTGFRSNDGAGDTGQPADGAWGSTGQGDGAWNNADQPQGNWDTNGTQELPAQWENQTGHGETPNVNLDSSQHAGWNNADGGNEHDNGSNGSKGAWGNGNGNGSPAKDGGDWNNQVAQPTDEGANGATSQWGNTTEEDNRPPVVEASNVMPGSWDAIPTVPSWGNPNMAADTGGLVDRETW</sequence>
<feature type="region of interest" description="Disordered" evidence="1">
    <location>
        <begin position="470"/>
        <end position="516"/>
    </location>
</feature>
<evidence type="ECO:0000313" key="3">
    <source>
        <dbReference type="Proteomes" id="UP000237481"/>
    </source>
</evidence>
<gene>
    <name evidence="2" type="ORF">TPAR_01916</name>
</gene>
<feature type="compositionally biased region" description="Polar residues" evidence="1">
    <location>
        <begin position="66"/>
        <end position="77"/>
    </location>
</feature>
<evidence type="ECO:0000256" key="1">
    <source>
        <dbReference type="SAM" id="MobiDB-lite"/>
    </source>
</evidence>
<feature type="compositionally biased region" description="Polar residues" evidence="1">
    <location>
        <begin position="584"/>
        <end position="625"/>
    </location>
</feature>
<proteinExistence type="predicted"/>
<name>A0A2S4L620_9HYPO</name>
<feature type="compositionally biased region" description="Basic and acidic residues" evidence="1">
    <location>
        <begin position="190"/>
        <end position="201"/>
    </location>
</feature>
<organism evidence="2 3">
    <name type="scientific">Tolypocladium paradoxum</name>
    <dbReference type="NCBI Taxonomy" id="94208"/>
    <lineage>
        <taxon>Eukaryota</taxon>
        <taxon>Fungi</taxon>
        <taxon>Dikarya</taxon>
        <taxon>Ascomycota</taxon>
        <taxon>Pezizomycotina</taxon>
        <taxon>Sordariomycetes</taxon>
        <taxon>Hypocreomycetidae</taxon>
        <taxon>Hypocreales</taxon>
        <taxon>Ophiocordycipitaceae</taxon>
        <taxon>Tolypocladium</taxon>
    </lineage>
</organism>
<protein>
    <submittedName>
        <fullName evidence="2">Uncharacterized protein</fullName>
    </submittedName>
</protein>
<feature type="compositionally biased region" description="Basic residues" evidence="1">
    <location>
        <begin position="163"/>
        <end position="172"/>
    </location>
</feature>
<feature type="compositionally biased region" description="Low complexity" evidence="1">
    <location>
        <begin position="262"/>
        <end position="279"/>
    </location>
</feature>
<feature type="region of interest" description="Disordered" evidence="1">
    <location>
        <begin position="45"/>
        <end position="327"/>
    </location>
</feature>
<evidence type="ECO:0000313" key="2">
    <source>
        <dbReference type="EMBL" id="POR37893.1"/>
    </source>
</evidence>
<feature type="region of interest" description="Disordered" evidence="1">
    <location>
        <begin position="529"/>
        <end position="731"/>
    </location>
</feature>
<dbReference type="EMBL" id="PKSG01000194">
    <property type="protein sequence ID" value="POR37893.1"/>
    <property type="molecule type" value="Genomic_DNA"/>
</dbReference>
<dbReference type="AlphaFoldDB" id="A0A2S4L620"/>
<reference evidence="2 3" key="1">
    <citation type="submission" date="2018-01" db="EMBL/GenBank/DDBJ databases">
        <title>Harnessing the power of phylogenomics to disentangle the directionality and signatures of interkingdom host jumping in the parasitic fungal genus Tolypocladium.</title>
        <authorList>
            <person name="Quandt C.A."/>
            <person name="Patterson W."/>
            <person name="Spatafora J.W."/>
        </authorList>
    </citation>
    <scope>NUCLEOTIDE SEQUENCE [LARGE SCALE GENOMIC DNA]</scope>
    <source>
        <strain evidence="2 3">NRBC 100945</strain>
    </source>
</reference>
<dbReference type="Proteomes" id="UP000237481">
    <property type="component" value="Unassembled WGS sequence"/>
</dbReference>
<feature type="compositionally biased region" description="Polar residues" evidence="1">
    <location>
        <begin position="529"/>
        <end position="538"/>
    </location>
</feature>
<dbReference type="STRING" id="94208.A0A2S4L620"/>
<accession>A0A2S4L620</accession>
<feature type="compositionally biased region" description="Basic and acidic residues" evidence="1">
    <location>
        <begin position="229"/>
        <end position="261"/>
    </location>
</feature>
<dbReference type="OrthoDB" id="3439935at2759"/>
<keyword evidence="3" id="KW-1185">Reference proteome</keyword>
<feature type="compositionally biased region" description="Low complexity" evidence="1">
    <location>
        <begin position="540"/>
        <end position="552"/>
    </location>
</feature>